<accession>A0A6J2TAX6</accession>
<feature type="compositionally biased region" description="Polar residues" evidence="8">
    <location>
        <begin position="517"/>
        <end position="530"/>
    </location>
</feature>
<dbReference type="GO" id="GO:0051301">
    <property type="term" value="P:cell division"/>
    <property type="evidence" value="ECO:0007669"/>
    <property type="project" value="UniProtKB-KW"/>
</dbReference>
<dbReference type="GO" id="GO:0005694">
    <property type="term" value="C:chromosome"/>
    <property type="evidence" value="ECO:0007669"/>
    <property type="project" value="UniProtKB-SubCell"/>
</dbReference>
<evidence type="ECO:0000256" key="7">
    <source>
        <dbReference type="ARBA" id="ARBA00023306"/>
    </source>
</evidence>
<dbReference type="RefSeq" id="XP_030373981.1">
    <property type="nucleotide sequence ID" value="XM_030518121.1"/>
</dbReference>
<reference evidence="11" key="1">
    <citation type="submission" date="2025-08" db="UniProtKB">
        <authorList>
            <consortium name="RefSeq"/>
        </authorList>
    </citation>
    <scope>IDENTIFICATION</scope>
    <source>
        <strain evidence="11">11010-0011.00</strain>
        <tissue evidence="11">Whole body</tissue>
    </source>
</reference>
<evidence type="ECO:0000259" key="9">
    <source>
        <dbReference type="Pfam" id="PF09666"/>
    </source>
</evidence>
<dbReference type="AlphaFoldDB" id="A0A6J2TAX6"/>
<comment type="subcellular location">
    <subcellularLocation>
        <location evidence="2">Chromosome</location>
    </subcellularLocation>
    <subcellularLocation>
        <location evidence="1">Nucleus</location>
    </subcellularLocation>
</comment>
<feature type="compositionally biased region" description="Polar residues" evidence="8">
    <location>
        <begin position="429"/>
        <end position="440"/>
    </location>
</feature>
<feature type="region of interest" description="Disordered" evidence="8">
    <location>
        <begin position="748"/>
        <end position="818"/>
    </location>
</feature>
<dbReference type="CTD" id="41180"/>
<dbReference type="InterPro" id="IPR057261">
    <property type="entry name" value="Sororin-like_M"/>
</dbReference>
<dbReference type="Pfam" id="PF09666">
    <property type="entry name" value="Sororin_middle"/>
    <property type="match status" value="1"/>
</dbReference>
<feature type="region of interest" description="Disordered" evidence="8">
    <location>
        <begin position="179"/>
        <end position="198"/>
    </location>
</feature>
<evidence type="ECO:0000256" key="8">
    <source>
        <dbReference type="SAM" id="MobiDB-lite"/>
    </source>
</evidence>
<feature type="compositionally biased region" description="Polar residues" evidence="8">
    <location>
        <begin position="546"/>
        <end position="571"/>
    </location>
</feature>
<evidence type="ECO:0000256" key="6">
    <source>
        <dbReference type="ARBA" id="ARBA00023242"/>
    </source>
</evidence>
<keyword evidence="3" id="KW-0158">Chromosome</keyword>
<evidence type="ECO:0000256" key="3">
    <source>
        <dbReference type="ARBA" id="ARBA00022454"/>
    </source>
</evidence>
<evidence type="ECO:0000313" key="10">
    <source>
        <dbReference type="Proteomes" id="UP000504634"/>
    </source>
</evidence>
<feature type="compositionally biased region" description="Basic residues" evidence="8">
    <location>
        <begin position="766"/>
        <end position="783"/>
    </location>
</feature>
<name>A0A6J2TAX6_DROLE</name>
<feature type="compositionally biased region" description="Polar residues" evidence="8">
    <location>
        <begin position="615"/>
        <end position="625"/>
    </location>
</feature>
<feature type="compositionally biased region" description="Acidic residues" evidence="8">
    <location>
        <begin position="351"/>
        <end position="364"/>
    </location>
</feature>
<dbReference type="OrthoDB" id="8028148at2759"/>
<feature type="region of interest" description="Disordered" evidence="8">
    <location>
        <begin position="429"/>
        <end position="465"/>
    </location>
</feature>
<evidence type="ECO:0000256" key="1">
    <source>
        <dbReference type="ARBA" id="ARBA00004123"/>
    </source>
</evidence>
<feature type="region of interest" description="Disordered" evidence="8">
    <location>
        <begin position="340"/>
        <end position="385"/>
    </location>
</feature>
<evidence type="ECO:0000313" key="11">
    <source>
        <dbReference type="RefSeq" id="XP_030373981.1"/>
    </source>
</evidence>
<keyword evidence="4" id="KW-0132">Cell division</keyword>
<feature type="domain" description="Sororin-like middle region" evidence="9">
    <location>
        <begin position="543"/>
        <end position="661"/>
    </location>
</feature>
<dbReference type="Proteomes" id="UP000504634">
    <property type="component" value="Unplaced"/>
</dbReference>
<evidence type="ECO:0000256" key="4">
    <source>
        <dbReference type="ARBA" id="ARBA00022618"/>
    </source>
</evidence>
<feature type="region of interest" description="Disordered" evidence="8">
    <location>
        <begin position="607"/>
        <end position="627"/>
    </location>
</feature>
<keyword evidence="7" id="KW-0131">Cell cycle</keyword>
<keyword evidence="5" id="KW-0498">Mitosis</keyword>
<feature type="region of interest" description="Disordered" evidence="8">
    <location>
        <begin position="517"/>
        <end position="582"/>
    </location>
</feature>
<proteinExistence type="predicted"/>
<sequence length="847" mass="95236">MVKTRKKQLIKSSANYVSLNSAYRLRNKETVPTKIRRPDFDASNATLCKRKCVVLLKRSKLPVNKPMSTSFQTNDNALSSENFKNVARPREPSPVMESALDVSAFEPPRNSTMRYTSHSSPPKVCFQTKNNVNGPPAGKFISPRRAGIKQLSLKQTGVKSSNPPAGKLVSPCRVLMKRLSPKPSAPNASSQSKDTFKSPCQVRIKRLAAAIPKNTSDMKESTDEAVGPEKRHRFFHRDAAPARRQSSIKRNLYEYLSQSQTTDSDTEKRADPTADIIKKMVDEGRAVMVTRLKTTGRFRAKAIKKKIRPVGKRKQCSLQSLAEEVPAADNQAEAVQLDIAEKERPISPIYEPDENAMSDDDEPSESVQVTAQIHGRPQNPNQNVKTTTLNNLQRSVLLKQASKHTPDSLSKRRKLLEVARKFISTPVNRKNATGMNTSAISPIMPSSGGKRQTPASSGNVSPWRVSDEAPLPNTFVFGRNSSLLPSYSSDYIRRRNVYVPDEEPPPSALMEESVAPSLNDNSTANDSNGENIPPASPHRVMHKSPNARQKSFATPSTPTAVSGQENESSENFVHFPNPRRTLQHRSPLKDINILDVVVLPSWKKNAAVPPEKTPVKQTTKVAEQFSSRRKSESLFGFEDTLNDTENRPESASRQQQNQSLNLFGFEEFLNESEEQQITINPNTNKNITLHDKLQRIGCLRPKEQELPQVSKAPMRYAYDDPEFRAPKQRNIKDMLCSTMIATPLKTPANESANLFGDPEETFDTKKPRRTYVKEKPKRKRKQRVQLFPDTDSSEDDEQDSHESPQKQQAKKRACSRKDTEHMAKLEEFITSFNKECEEVEKFQLIIE</sequence>
<organism evidence="10 11">
    <name type="scientific">Drosophila lebanonensis</name>
    <name type="common">Fruit fly</name>
    <name type="synonym">Scaptodrosophila lebanonensis</name>
    <dbReference type="NCBI Taxonomy" id="7225"/>
    <lineage>
        <taxon>Eukaryota</taxon>
        <taxon>Metazoa</taxon>
        <taxon>Ecdysozoa</taxon>
        <taxon>Arthropoda</taxon>
        <taxon>Hexapoda</taxon>
        <taxon>Insecta</taxon>
        <taxon>Pterygota</taxon>
        <taxon>Neoptera</taxon>
        <taxon>Endopterygota</taxon>
        <taxon>Diptera</taxon>
        <taxon>Brachycera</taxon>
        <taxon>Muscomorpha</taxon>
        <taxon>Ephydroidea</taxon>
        <taxon>Drosophilidae</taxon>
        <taxon>Scaptodrosophila</taxon>
    </lineage>
</organism>
<gene>
    <name evidence="11" type="primary">LOC115623663</name>
</gene>
<dbReference type="GeneID" id="115623663"/>
<keyword evidence="6" id="KW-0539">Nucleus</keyword>
<keyword evidence="10" id="KW-1185">Reference proteome</keyword>
<dbReference type="GO" id="GO:0005634">
    <property type="term" value="C:nucleus"/>
    <property type="evidence" value="ECO:0007669"/>
    <property type="project" value="UniProtKB-SubCell"/>
</dbReference>
<evidence type="ECO:0000256" key="2">
    <source>
        <dbReference type="ARBA" id="ARBA00004286"/>
    </source>
</evidence>
<protein>
    <submittedName>
        <fullName evidence="11">Protein dalmatian isoform X1</fullName>
    </submittedName>
</protein>
<evidence type="ECO:0000256" key="5">
    <source>
        <dbReference type="ARBA" id="ARBA00022776"/>
    </source>
</evidence>
<feature type="compositionally biased region" description="Polar residues" evidence="8">
    <location>
        <begin position="449"/>
        <end position="460"/>
    </location>
</feature>